<reference evidence="2 3" key="1">
    <citation type="journal article" date="2018" name="Evol. Lett.">
        <title>Horizontal gene cluster transfer increased hallucinogenic mushroom diversity.</title>
        <authorList>
            <person name="Reynolds H.T."/>
            <person name="Vijayakumar V."/>
            <person name="Gluck-Thaler E."/>
            <person name="Korotkin H.B."/>
            <person name="Matheny P.B."/>
            <person name="Slot J.C."/>
        </authorList>
    </citation>
    <scope>NUCLEOTIDE SEQUENCE [LARGE SCALE GENOMIC DNA]</scope>
    <source>
        <strain evidence="2 3">SRW20</strain>
    </source>
</reference>
<comment type="caution">
    <text evidence="2">The sequence shown here is derived from an EMBL/GenBank/DDBJ whole genome shotgun (WGS) entry which is preliminary data.</text>
</comment>
<keyword evidence="3" id="KW-1185">Reference proteome</keyword>
<feature type="region of interest" description="Disordered" evidence="1">
    <location>
        <begin position="16"/>
        <end position="74"/>
    </location>
</feature>
<dbReference type="EMBL" id="NHYE01004617">
    <property type="protein sequence ID" value="PPQ83479.1"/>
    <property type="molecule type" value="Genomic_DNA"/>
</dbReference>
<dbReference type="Proteomes" id="UP000284706">
    <property type="component" value="Unassembled WGS sequence"/>
</dbReference>
<dbReference type="InParanoid" id="A0A409WYA4"/>
<proteinExistence type="predicted"/>
<accession>A0A409WYA4</accession>
<sequence length="157" mass="17500">MIDKIERSVRVDHFLQQRAASDPPTCPTPAAQHPCSTPLLDHPHPPSLPSLSELGCPQATTPTHAPEHSTRPPSLPLIRQDALLRADTIPFPSIGSVADTTHHDYEIQRKDEKRTFWTRHRVENDNGMSRTCPSTALDKATSTIGQLLRPPWRVQTV</sequence>
<organism evidence="2 3">
    <name type="scientific">Gymnopilus dilepis</name>
    <dbReference type="NCBI Taxonomy" id="231916"/>
    <lineage>
        <taxon>Eukaryota</taxon>
        <taxon>Fungi</taxon>
        <taxon>Dikarya</taxon>
        <taxon>Basidiomycota</taxon>
        <taxon>Agaricomycotina</taxon>
        <taxon>Agaricomycetes</taxon>
        <taxon>Agaricomycetidae</taxon>
        <taxon>Agaricales</taxon>
        <taxon>Agaricineae</taxon>
        <taxon>Hymenogastraceae</taxon>
        <taxon>Gymnopilus</taxon>
    </lineage>
</organism>
<protein>
    <submittedName>
        <fullName evidence="2">Uncharacterized protein</fullName>
    </submittedName>
</protein>
<evidence type="ECO:0000313" key="3">
    <source>
        <dbReference type="Proteomes" id="UP000284706"/>
    </source>
</evidence>
<evidence type="ECO:0000256" key="1">
    <source>
        <dbReference type="SAM" id="MobiDB-lite"/>
    </source>
</evidence>
<dbReference type="AlphaFoldDB" id="A0A409WYA4"/>
<evidence type="ECO:0000313" key="2">
    <source>
        <dbReference type="EMBL" id="PPQ83479.1"/>
    </source>
</evidence>
<gene>
    <name evidence="2" type="ORF">CVT26_004400</name>
</gene>
<name>A0A409WYA4_9AGAR</name>